<dbReference type="EMBL" id="PDWN01000004">
    <property type="protein sequence ID" value="KAF1695955.1"/>
    <property type="molecule type" value="Genomic_DNA"/>
</dbReference>
<evidence type="ECO:0000313" key="1">
    <source>
        <dbReference type="EMBL" id="KAF1695955.1"/>
    </source>
</evidence>
<gene>
    <name evidence="1" type="ORF">CSC65_05515</name>
</gene>
<organism evidence="1 2">
    <name type="scientific">Pseudoxanthomonas daejeonensis</name>
    <dbReference type="NCBI Taxonomy" id="266062"/>
    <lineage>
        <taxon>Bacteria</taxon>
        <taxon>Pseudomonadati</taxon>
        <taxon>Pseudomonadota</taxon>
        <taxon>Gammaproteobacteria</taxon>
        <taxon>Lysobacterales</taxon>
        <taxon>Lysobacteraceae</taxon>
        <taxon>Pseudoxanthomonas</taxon>
    </lineage>
</organism>
<sequence length="220" mass="23994">MLVLAACAVHGSVMAQSQFIGNLEDFTGIDVQGVTDIVAGETGEVGKAAGWGIRALRSADDLAELYEGLDANDGQYDPLGLDDGFQAPSACGDDEDCQQCYQQAMEKLDFNRYYLHRAWSITSQYSKFAEGAMAFGDSASGVHGVAGLSWQLQGRPPITQSLKGLRNTYRGKYDAYIEGLEASMQKLGQCEAEHAGDDRWFGRYAAIYLSLVKTKYKIED</sequence>
<dbReference type="Proteomes" id="UP000788419">
    <property type="component" value="Unassembled WGS sequence"/>
</dbReference>
<accession>A0ABQ6Z8Z6</accession>
<keyword evidence="2" id="KW-1185">Reference proteome</keyword>
<name>A0ABQ6Z8Z6_9GAMM</name>
<evidence type="ECO:0000313" key="2">
    <source>
        <dbReference type="Proteomes" id="UP000788419"/>
    </source>
</evidence>
<protein>
    <submittedName>
        <fullName evidence="1">Uncharacterized protein</fullName>
    </submittedName>
</protein>
<proteinExistence type="predicted"/>
<comment type="caution">
    <text evidence="1">The sequence shown here is derived from an EMBL/GenBank/DDBJ whole genome shotgun (WGS) entry which is preliminary data.</text>
</comment>
<reference evidence="1 2" key="1">
    <citation type="submission" date="2017-10" db="EMBL/GenBank/DDBJ databases">
        <title>Whole genome sequencing of members of genus Pseudoxanthomonas.</title>
        <authorList>
            <person name="Kumar S."/>
            <person name="Bansal K."/>
            <person name="Kaur A."/>
            <person name="Patil P."/>
            <person name="Sharma S."/>
            <person name="Patil P.B."/>
        </authorList>
    </citation>
    <scope>NUCLEOTIDE SEQUENCE [LARGE SCALE GENOMIC DNA]</scope>
    <source>
        <strain evidence="1 2">DSM 17801</strain>
    </source>
</reference>